<evidence type="ECO:0000259" key="14">
    <source>
        <dbReference type="PROSITE" id="PS50113"/>
    </source>
</evidence>
<keyword evidence="8" id="KW-0902">Two-component regulatory system</keyword>
<feature type="domain" description="PAC" evidence="14">
    <location>
        <begin position="73"/>
        <end position="132"/>
    </location>
</feature>
<dbReference type="CDD" id="cd00082">
    <property type="entry name" value="HisKA"/>
    <property type="match status" value="1"/>
</dbReference>
<evidence type="ECO:0000256" key="4">
    <source>
        <dbReference type="ARBA" id="ARBA00022679"/>
    </source>
</evidence>
<dbReference type="PROSITE" id="PS50109">
    <property type="entry name" value="HIS_KIN"/>
    <property type="match status" value="1"/>
</dbReference>
<evidence type="ECO:0000256" key="5">
    <source>
        <dbReference type="ARBA" id="ARBA00022741"/>
    </source>
</evidence>
<dbReference type="Gene3D" id="1.10.287.130">
    <property type="match status" value="1"/>
</dbReference>
<keyword evidence="5" id="KW-0547">Nucleotide-binding</keyword>
<reference evidence="15 16" key="1">
    <citation type="submission" date="2019-02" db="EMBL/GenBank/DDBJ databases">
        <title>Planctomycetal bacteria perform biofilm scaping via a novel small molecule.</title>
        <authorList>
            <person name="Jeske O."/>
            <person name="Boedeker C."/>
            <person name="Wiegand S."/>
            <person name="Breitling P."/>
            <person name="Kallscheuer N."/>
            <person name="Jogler M."/>
            <person name="Rohde M."/>
            <person name="Petersen J."/>
            <person name="Medema M.H."/>
            <person name="Surup F."/>
            <person name="Jogler C."/>
        </authorList>
    </citation>
    <scope>NUCLEOTIDE SEQUENCE [LARGE SCALE GENOMIC DNA]</scope>
    <source>
        <strain evidence="15 16">Mal15</strain>
    </source>
</reference>
<evidence type="ECO:0000256" key="9">
    <source>
        <dbReference type="ARBA" id="ARBA00059827"/>
    </source>
</evidence>
<keyword evidence="11" id="KW-0175">Coiled coil</keyword>
<feature type="domain" description="PAS" evidence="13">
    <location>
        <begin position="5"/>
        <end position="75"/>
    </location>
</feature>
<dbReference type="Proteomes" id="UP000321353">
    <property type="component" value="Chromosome"/>
</dbReference>
<keyword evidence="7" id="KW-0067">ATP-binding</keyword>
<comment type="catalytic activity">
    <reaction evidence="1">
        <text>ATP + protein L-histidine = ADP + protein N-phospho-L-histidine.</text>
        <dbReference type="EC" id="2.7.13.3"/>
    </reaction>
</comment>
<dbReference type="InterPro" id="IPR036890">
    <property type="entry name" value="HATPase_C_sf"/>
</dbReference>
<keyword evidence="4 15" id="KW-0808">Transferase</keyword>
<evidence type="ECO:0000256" key="6">
    <source>
        <dbReference type="ARBA" id="ARBA00022777"/>
    </source>
</evidence>
<evidence type="ECO:0000256" key="3">
    <source>
        <dbReference type="ARBA" id="ARBA00022553"/>
    </source>
</evidence>
<dbReference type="CDD" id="cd00130">
    <property type="entry name" value="PAS"/>
    <property type="match status" value="1"/>
</dbReference>
<evidence type="ECO:0000256" key="7">
    <source>
        <dbReference type="ARBA" id="ARBA00022840"/>
    </source>
</evidence>
<accession>A0A5B9MFM0</accession>
<dbReference type="EC" id="2.7.13.3" evidence="2"/>
<dbReference type="InterPro" id="IPR000014">
    <property type="entry name" value="PAS"/>
</dbReference>
<evidence type="ECO:0000256" key="2">
    <source>
        <dbReference type="ARBA" id="ARBA00012438"/>
    </source>
</evidence>
<evidence type="ECO:0000256" key="8">
    <source>
        <dbReference type="ARBA" id="ARBA00023012"/>
    </source>
</evidence>
<dbReference type="InterPro" id="IPR003661">
    <property type="entry name" value="HisK_dim/P_dom"/>
</dbReference>
<dbReference type="PROSITE" id="PS50112">
    <property type="entry name" value="PAS"/>
    <property type="match status" value="1"/>
</dbReference>
<dbReference type="PROSITE" id="PS50113">
    <property type="entry name" value="PAC"/>
    <property type="match status" value="1"/>
</dbReference>
<dbReference type="InterPro" id="IPR036097">
    <property type="entry name" value="HisK_dim/P_sf"/>
</dbReference>
<keyword evidence="6" id="KW-0418">Kinase</keyword>
<dbReference type="RefSeq" id="WP_147868307.1">
    <property type="nucleotide sequence ID" value="NZ_CP036264.1"/>
</dbReference>
<feature type="coiled-coil region" evidence="11">
    <location>
        <begin position="116"/>
        <end position="154"/>
    </location>
</feature>
<evidence type="ECO:0000259" key="12">
    <source>
        <dbReference type="PROSITE" id="PS50109"/>
    </source>
</evidence>
<dbReference type="GO" id="GO:0005524">
    <property type="term" value="F:ATP binding"/>
    <property type="evidence" value="ECO:0007669"/>
    <property type="project" value="UniProtKB-KW"/>
</dbReference>
<keyword evidence="16" id="KW-1185">Reference proteome</keyword>
<dbReference type="GO" id="GO:0000155">
    <property type="term" value="F:phosphorelay sensor kinase activity"/>
    <property type="evidence" value="ECO:0007669"/>
    <property type="project" value="InterPro"/>
</dbReference>
<dbReference type="SUPFAM" id="SSF47384">
    <property type="entry name" value="Homodimeric domain of signal transducing histidine kinase"/>
    <property type="match status" value="1"/>
</dbReference>
<dbReference type="EMBL" id="CP036264">
    <property type="protein sequence ID" value="QEF98820.1"/>
    <property type="molecule type" value="Genomic_DNA"/>
</dbReference>
<dbReference type="Gene3D" id="3.30.450.20">
    <property type="entry name" value="PAS domain"/>
    <property type="match status" value="1"/>
</dbReference>
<dbReference type="KEGG" id="smam:Mal15_28770"/>
<dbReference type="SMART" id="SM00388">
    <property type="entry name" value="HisKA"/>
    <property type="match status" value="1"/>
</dbReference>
<keyword evidence="3" id="KW-0597">Phosphoprotein</keyword>
<dbReference type="GO" id="GO:0006355">
    <property type="term" value="P:regulation of DNA-templated transcription"/>
    <property type="evidence" value="ECO:0007669"/>
    <property type="project" value="InterPro"/>
</dbReference>
<gene>
    <name evidence="15" type="primary">fixL_5</name>
    <name evidence="15" type="ORF">Mal15_28770</name>
</gene>
<dbReference type="SUPFAM" id="SSF55785">
    <property type="entry name" value="PYP-like sensor domain (PAS domain)"/>
    <property type="match status" value="1"/>
</dbReference>
<protein>
    <recommendedName>
        <fullName evidence="10">Sensor protein FixL</fullName>
        <ecNumber evidence="2">2.7.13.3</ecNumber>
    </recommendedName>
</protein>
<proteinExistence type="predicted"/>
<evidence type="ECO:0000259" key="13">
    <source>
        <dbReference type="PROSITE" id="PS50112"/>
    </source>
</evidence>
<dbReference type="PANTHER" id="PTHR43065">
    <property type="entry name" value="SENSOR HISTIDINE KINASE"/>
    <property type="match status" value="1"/>
</dbReference>
<dbReference type="NCBIfam" id="TIGR00229">
    <property type="entry name" value="sensory_box"/>
    <property type="match status" value="1"/>
</dbReference>
<dbReference type="FunFam" id="3.30.450.20:FF:000060">
    <property type="entry name" value="Sensor protein FixL"/>
    <property type="match status" value="1"/>
</dbReference>
<dbReference type="PRINTS" id="PR00344">
    <property type="entry name" value="BCTRLSENSOR"/>
</dbReference>
<evidence type="ECO:0000313" key="16">
    <source>
        <dbReference type="Proteomes" id="UP000321353"/>
    </source>
</evidence>
<dbReference type="InterPro" id="IPR000700">
    <property type="entry name" value="PAS-assoc_C"/>
</dbReference>
<dbReference type="AlphaFoldDB" id="A0A5B9MFM0"/>
<dbReference type="InterPro" id="IPR005467">
    <property type="entry name" value="His_kinase_dom"/>
</dbReference>
<comment type="function">
    <text evidence="9">Putative oxygen sensor; modulates the activity of FixJ, a transcriptional activator of nitrogen fixation fixK gene. FixL probably acts as a kinase that phosphorylates FixJ.</text>
</comment>
<organism evidence="15 16">
    <name type="scientific">Stieleria maiorica</name>
    <dbReference type="NCBI Taxonomy" id="2795974"/>
    <lineage>
        <taxon>Bacteria</taxon>
        <taxon>Pseudomonadati</taxon>
        <taxon>Planctomycetota</taxon>
        <taxon>Planctomycetia</taxon>
        <taxon>Pirellulales</taxon>
        <taxon>Pirellulaceae</taxon>
        <taxon>Stieleria</taxon>
    </lineage>
</organism>
<evidence type="ECO:0000256" key="1">
    <source>
        <dbReference type="ARBA" id="ARBA00000085"/>
    </source>
</evidence>
<dbReference type="SUPFAM" id="SSF55874">
    <property type="entry name" value="ATPase domain of HSP90 chaperone/DNA topoisomerase II/histidine kinase"/>
    <property type="match status" value="1"/>
</dbReference>
<dbReference type="SMART" id="SM00387">
    <property type="entry name" value="HATPase_c"/>
    <property type="match status" value="1"/>
</dbReference>
<dbReference type="InterPro" id="IPR013767">
    <property type="entry name" value="PAS_fold"/>
</dbReference>
<evidence type="ECO:0000256" key="10">
    <source>
        <dbReference type="ARBA" id="ARBA00070616"/>
    </source>
</evidence>
<dbReference type="InterPro" id="IPR035965">
    <property type="entry name" value="PAS-like_dom_sf"/>
</dbReference>
<dbReference type="Pfam" id="PF00989">
    <property type="entry name" value="PAS"/>
    <property type="match status" value="1"/>
</dbReference>
<evidence type="ECO:0000313" key="15">
    <source>
        <dbReference type="EMBL" id="QEF98820.1"/>
    </source>
</evidence>
<dbReference type="Gene3D" id="3.30.565.10">
    <property type="entry name" value="Histidine kinase-like ATPase, C-terminal domain"/>
    <property type="match status" value="1"/>
</dbReference>
<dbReference type="PANTHER" id="PTHR43065:SF10">
    <property type="entry name" value="PEROXIDE STRESS-ACTIVATED HISTIDINE KINASE MAK3"/>
    <property type="match status" value="1"/>
</dbReference>
<sequence>MQSQDKAVLLAILEAAVDAIIVIDSRGTIQTVNPATSTLFGFSKEEMLGQNVNMLMPSPFREQHDGYLSNYLKTGEAKIIGIGREVVGKRKDGSTFPMHLAVSRMSIGDQILFAGIVRDITDLKNVQNQLAQANEQLEQRVQERTRELRAAQADLLKSERMATLGQVSGGIAHEIRNPLNAVRTSVYYLRNVQNPSPEKVAEHLERIDRQVSLIDNVITALSDIARMPEPAVIPCDVNDLLRKIVCSISMPRNIQVELDLPDTGLQAGIDPNQVSIVFRNLLRNARDAMPDGGVITLTGQADSENVVVHVTDNGVGIQPDDLARVTEPLFSTKARGMGLGLAISVAILKKNHGRLDVKSEPGKGTTFSVHLKPFLAEHTA</sequence>
<evidence type="ECO:0000256" key="11">
    <source>
        <dbReference type="SAM" id="Coils"/>
    </source>
</evidence>
<dbReference type="InterPro" id="IPR004358">
    <property type="entry name" value="Sig_transdc_His_kin-like_C"/>
</dbReference>
<name>A0A5B9MFM0_9BACT</name>
<dbReference type="InterPro" id="IPR003594">
    <property type="entry name" value="HATPase_dom"/>
</dbReference>
<feature type="domain" description="Histidine kinase" evidence="12">
    <location>
        <begin position="170"/>
        <end position="375"/>
    </location>
</feature>
<dbReference type="Pfam" id="PF02518">
    <property type="entry name" value="HATPase_c"/>
    <property type="match status" value="1"/>
</dbReference>
<dbReference type="SMART" id="SM00091">
    <property type="entry name" value="PAS"/>
    <property type="match status" value="1"/>
</dbReference>
<dbReference type="Pfam" id="PF00512">
    <property type="entry name" value="HisKA"/>
    <property type="match status" value="1"/>
</dbReference>